<keyword evidence="2" id="KW-1133">Transmembrane helix</keyword>
<name>A0AAV4LQ53_BABCB</name>
<dbReference type="GO" id="GO:0016874">
    <property type="term" value="F:ligase activity"/>
    <property type="evidence" value="ECO:0007669"/>
    <property type="project" value="UniProtKB-KW"/>
</dbReference>
<gene>
    <name evidence="3" type="ORF">BcabD6B2_13900</name>
</gene>
<keyword evidence="4" id="KW-1185">Reference proteome</keyword>
<evidence type="ECO:0000313" key="3">
    <source>
        <dbReference type="EMBL" id="GIX61955.1"/>
    </source>
</evidence>
<evidence type="ECO:0000313" key="4">
    <source>
        <dbReference type="Proteomes" id="UP001497744"/>
    </source>
</evidence>
<comment type="caution">
    <text evidence="3">The sequence shown here is derived from an EMBL/GenBank/DDBJ whole genome shotgun (WGS) entry which is preliminary data.</text>
</comment>
<dbReference type="EMBL" id="BPLF01000001">
    <property type="protein sequence ID" value="GIX61955.1"/>
    <property type="molecule type" value="Genomic_DNA"/>
</dbReference>
<proteinExistence type="predicted"/>
<evidence type="ECO:0000256" key="2">
    <source>
        <dbReference type="SAM" id="Phobius"/>
    </source>
</evidence>
<feature type="compositionally biased region" description="Basic residues" evidence="1">
    <location>
        <begin position="1"/>
        <end position="11"/>
    </location>
</feature>
<keyword evidence="2" id="KW-0472">Membrane</keyword>
<reference evidence="3 4" key="1">
    <citation type="submission" date="2021-06" db="EMBL/GenBank/DDBJ databases">
        <title>Genome sequence of Babesia caballi.</title>
        <authorList>
            <person name="Yamagishi J."/>
            <person name="Kidaka T."/>
            <person name="Ochi A."/>
        </authorList>
    </citation>
    <scope>NUCLEOTIDE SEQUENCE [LARGE SCALE GENOMIC DNA]</scope>
    <source>
        <strain evidence="3">USDA-D6B2</strain>
    </source>
</reference>
<dbReference type="GeneID" id="94193438"/>
<keyword evidence="2" id="KW-0812">Transmembrane</keyword>
<feature type="transmembrane region" description="Helical" evidence="2">
    <location>
        <begin position="188"/>
        <end position="212"/>
    </location>
</feature>
<accession>A0AAV4LQ53</accession>
<protein>
    <submittedName>
        <fullName evidence="3">Serine-tRNA ligase</fullName>
    </submittedName>
</protein>
<sequence length="276" mass="29686">MSRQKGAHKGAKTAEVEAVGATGQGGEARVTGEGWGGWAGGLDVSVSFRELGEILERLGGNFVTGHPRVKLSATEAIVIKELAKFTIAVKVFGLPLILAIPVELSQSLVNFFNGGEETSKSFFLGIVSGRHGGGPGGTVVGRGVGALKISRLHNTTLDNLPLFLTAVIPVANKLLQCVGQPDDGTSRILIYIIHNLGQNFLNVIIFFIWLLSYRSGKLFGQAFNGLIIILATIPPTHSQHPVNRLFKVFRRLGKGLIRRHPNVPTNRLTYHNSTPD</sequence>
<keyword evidence="3" id="KW-0436">Ligase</keyword>
<dbReference type="AlphaFoldDB" id="A0AAV4LQ53"/>
<dbReference type="RefSeq" id="XP_067714026.1">
    <property type="nucleotide sequence ID" value="XM_067857925.1"/>
</dbReference>
<organism evidence="3 4">
    <name type="scientific">Babesia caballi</name>
    <dbReference type="NCBI Taxonomy" id="5871"/>
    <lineage>
        <taxon>Eukaryota</taxon>
        <taxon>Sar</taxon>
        <taxon>Alveolata</taxon>
        <taxon>Apicomplexa</taxon>
        <taxon>Aconoidasida</taxon>
        <taxon>Piroplasmida</taxon>
        <taxon>Babesiidae</taxon>
        <taxon>Babesia</taxon>
    </lineage>
</organism>
<feature type="region of interest" description="Disordered" evidence="1">
    <location>
        <begin position="1"/>
        <end position="32"/>
    </location>
</feature>
<dbReference type="Proteomes" id="UP001497744">
    <property type="component" value="Unassembled WGS sequence"/>
</dbReference>
<evidence type="ECO:0000256" key="1">
    <source>
        <dbReference type="SAM" id="MobiDB-lite"/>
    </source>
</evidence>